<evidence type="ECO:0000256" key="1">
    <source>
        <dbReference type="SAM" id="Phobius"/>
    </source>
</evidence>
<protein>
    <submittedName>
        <fullName evidence="3">Abortive infection protein</fullName>
    </submittedName>
</protein>
<proteinExistence type="predicted"/>
<evidence type="ECO:0000313" key="3">
    <source>
        <dbReference type="EMBL" id="EAT15384.1"/>
    </source>
</evidence>
<feature type="transmembrane region" description="Helical" evidence="1">
    <location>
        <begin position="235"/>
        <end position="256"/>
    </location>
</feature>
<name>Q1JYN1_DESA6</name>
<feature type="transmembrane region" description="Helical" evidence="1">
    <location>
        <begin position="197"/>
        <end position="229"/>
    </location>
</feature>
<dbReference type="EMBL" id="AAEW02000011">
    <property type="protein sequence ID" value="EAT15384.1"/>
    <property type="molecule type" value="Genomic_DNA"/>
</dbReference>
<dbReference type="AlphaFoldDB" id="Q1JYN1"/>
<feature type="domain" description="CAAX prenyl protease 2/Lysostaphin resistance protein A-like" evidence="2">
    <location>
        <begin position="158"/>
        <end position="247"/>
    </location>
</feature>
<feature type="transmembrane region" description="Helical" evidence="1">
    <location>
        <begin position="50"/>
        <end position="69"/>
    </location>
</feature>
<reference evidence="3" key="1">
    <citation type="submission" date="2006-05" db="EMBL/GenBank/DDBJ databases">
        <title>Annotation of the draft genome assembly of Desulfuromonas acetoxidans DSM 684.</title>
        <authorList>
            <consortium name="US DOE Joint Genome Institute (JGI-ORNL)"/>
            <person name="Larimer F."/>
            <person name="Land M."/>
            <person name="Hauser L."/>
        </authorList>
    </citation>
    <scope>NUCLEOTIDE SEQUENCE [LARGE SCALE GENOMIC DNA]</scope>
    <source>
        <strain evidence="3">DSM 684</strain>
    </source>
</reference>
<feature type="transmembrane region" description="Helical" evidence="1">
    <location>
        <begin position="118"/>
        <end position="138"/>
    </location>
</feature>
<sequence>MHSKTRAGRQRLIIFADSRPAIEVAHPGAPSWQEGHYFQPSIGYYRIMPAFYRSTWFPYVLPFLLYLTLIQAEEFLPQWHHHLYGARVFLCAGFLWMWRKHYGRDISGRPTTRQYLYALLAGALAFALWPLSLHLGWITLIPVQSSSYSFAVSILLLIIKLSGFIVVFPIMNELFWRSFMLRYFISADFRSVDLGQFQLFSLLGVTVLSGLAFQYGIVLGGVSLIMSLLLIWQKNLVSCIVAHGFTQILVAAYVMMNHAALF</sequence>
<reference evidence="3" key="2">
    <citation type="submission" date="2006-05" db="EMBL/GenBank/DDBJ databases">
        <title>Sequencing of the draft genome and assembly of Desulfuromonas acetoxidans DSM 684.</title>
        <authorList>
            <consortium name="US DOE Joint Genome Institute (JGI-PGF)"/>
            <person name="Copeland A."/>
            <person name="Lucas S."/>
            <person name="Lapidus A."/>
            <person name="Barry K."/>
            <person name="Detter J.C."/>
            <person name="Glavina del Rio T."/>
            <person name="Hammon N."/>
            <person name="Israni S."/>
            <person name="Dalin E."/>
            <person name="Tice H."/>
            <person name="Bruce D."/>
            <person name="Pitluck S."/>
            <person name="Richardson P."/>
        </authorList>
    </citation>
    <scope>NUCLEOTIDE SEQUENCE [LARGE SCALE GENOMIC DNA]</scope>
    <source>
        <strain evidence="3">DSM 684</strain>
    </source>
</reference>
<gene>
    <name evidence="3" type="ORF">Dace_1048</name>
</gene>
<dbReference type="GO" id="GO:0080120">
    <property type="term" value="P:CAAX-box protein maturation"/>
    <property type="evidence" value="ECO:0007669"/>
    <property type="project" value="UniProtKB-ARBA"/>
</dbReference>
<keyword evidence="1" id="KW-0472">Membrane</keyword>
<keyword evidence="4" id="KW-1185">Reference proteome</keyword>
<dbReference type="InterPro" id="IPR014346">
    <property type="entry name" value="Prenyl_protease-related"/>
</dbReference>
<dbReference type="InterPro" id="IPR003675">
    <property type="entry name" value="Rce1/LyrA-like_dom"/>
</dbReference>
<dbReference type="NCBIfam" id="TIGR03008">
    <property type="entry name" value="pepcterm_CAAX"/>
    <property type="match status" value="1"/>
</dbReference>
<accession>Q1JYN1</accession>
<dbReference type="Pfam" id="PF02517">
    <property type="entry name" value="Rce1-like"/>
    <property type="match status" value="1"/>
</dbReference>
<feature type="transmembrane region" description="Helical" evidence="1">
    <location>
        <begin position="150"/>
        <end position="176"/>
    </location>
</feature>
<keyword evidence="1" id="KW-1133">Transmembrane helix</keyword>
<dbReference type="GO" id="GO:0004175">
    <property type="term" value="F:endopeptidase activity"/>
    <property type="evidence" value="ECO:0007669"/>
    <property type="project" value="UniProtKB-ARBA"/>
</dbReference>
<comment type="caution">
    <text evidence="3">The sequence shown here is derived from an EMBL/GenBank/DDBJ whole genome shotgun (WGS) entry which is preliminary data.</text>
</comment>
<organism evidence="3 4">
    <name type="scientific">Desulfuromonas acetoxidans (strain DSM 684 / 11070)</name>
    <dbReference type="NCBI Taxonomy" id="281689"/>
    <lineage>
        <taxon>Bacteria</taxon>
        <taxon>Pseudomonadati</taxon>
        <taxon>Thermodesulfobacteriota</taxon>
        <taxon>Desulfuromonadia</taxon>
        <taxon>Desulfuromonadales</taxon>
        <taxon>Desulfuromonadaceae</taxon>
        <taxon>Desulfuromonas</taxon>
    </lineage>
</organism>
<evidence type="ECO:0000259" key="2">
    <source>
        <dbReference type="Pfam" id="PF02517"/>
    </source>
</evidence>
<dbReference type="Proteomes" id="UP000005695">
    <property type="component" value="Unassembled WGS sequence"/>
</dbReference>
<keyword evidence="1" id="KW-0812">Transmembrane</keyword>
<evidence type="ECO:0000313" key="4">
    <source>
        <dbReference type="Proteomes" id="UP000005695"/>
    </source>
</evidence>